<organism evidence="1 2">
    <name type="scientific">Paraburkholderia caribensis MBA4</name>
    <dbReference type="NCBI Taxonomy" id="1323664"/>
    <lineage>
        <taxon>Bacteria</taxon>
        <taxon>Pseudomonadati</taxon>
        <taxon>Pseudomonadota</taxon>
        <taxon>Betaproteobacteria</taxon>
        <taxon>Burkholderiales</taxon>
        <taxon>Burkholderiaceae</taxon>
        <taxon>Paraburkholderia</taxon>
    </lineage>
</organism>
<proteinExistence type="predicted"/>
<protein>
    <submittedName>
        <fullName evidence="1">Uncharacterized protein</fullName>
    </submittedName>
</protein>
<reference evidence="1 2" key="1">
    <citation type="journal article" date="2014" name="Genome Announc.">
        <title>Draft Genome Sequence of the Haloacid-Degrading Burkholderia caribensis Strain MBA4.</title>
        <authorList>
            <person name="Pan Y."/>
            <person name="Kong K.F."/>
            <person name="Tsang J.S."/>
        </authorList>
    </citation>
    <scope>NUCLEOTIDE SEQUENCE [LARGE SCALE GENOMIC DNA]</scope>
    <source>
        <strain evidence="1 2">MBA4</strain>
    </source>
</reference>
<sequence length="40" mass="4748">MNPETGSKFGAKTLFHFDIKVIMALFHFGTKFWLRIEFKI</sequence>
<dbReference type="EMBL" id="CP012747">
    <property type="protein sequence ID" value="ALL68556.1"/>
    <property type="molecule type" value="Genomic_DNA"/>
</dbReference>
<evidence type="ECO:0000313" key="2">
    <source>
        <dbReference type="Proteomes" id="UP000019146"/>
    </source>
</evidence>
<evidence type="ECO:0000313" key="1">
    <source>
        <dbReference type="EMBL" id="ALL68556.1"/>
    </source>
</evidence>
<accession>A0A0P0RIW4</accession>
<dbReference type="Proteomes" id="UP000019146">
    <property type="component" value="Chromosome 2"/>
</dbReference>
<name>A0A0P0RIW4_9BURK</name>
<dbReference type="KEGG" id="bcai:K788_00002105"/>
<dbReference type="AlphaFoldDB" id="A0A0P0RIW4"/>
<gene>
    <name evidence="1" type="ORF">K788_00002105</name>
</gene>